<evidence type="ECO:0000313" key="1">
    <source>
        <dbReference type="EMBL" id="CDT08660.1"/>
    </source>
</evidence>
<dbReference type="RefSeq" id="WP_048667264.1">
    <property type="nucleotide sequence ID" value="NZ_CAWMAS010000050.1"/>
</dbReference>
<sequence length="80" mass="9317">MSDIMSFEQIVSLSLEELEQRKSIAEHQLHLTTQVQMRYPPGSQDHNMSQFLITSYQSFIDVLEQTIKNKKAEQSPIYAE</sequence>
<protein>
    <submittedName>
        <fullName evidence="1">Uncharacterized protein</fullName>
    </submittedName>
</protein>
<dbReference type="EMBL" id="CCJV01000051">
    <property type="protein sequence ID" value="CDT08660.1"/>
    <property type="molecule type" value="Genomic_DNA"/>
</dbReference>
<accession>A0A822MUV3</accession>
<comment type="caution">
    <text evidence="1">The sequence shown here is derived from an EMBL/GenBank/DDBJ whole genome shotgun (WGS) entry which is preliminary data.</text>
</comment>
<reference evidence="2" key="1">
    <citation type="submission" date="2014-06" db="EMBL/GenBank/DDBJ databases">
        <authorList>
            <person name="Le Roux Frederique"/>
        </authorList>
    </citation>
    <scope>NUCLEOTIDE SEQUENCE [LARGE SCALE GENOMIC DNA]</scope>
    <source>
        <strain evidence="2">J5-5</strain>
    </source>
</reference>
<dbReference type="Proteomes" id="UP000049495">
    <property type="component" value="Unassembled WGS sequence"/>
</dbReference>
<evidence type="ECO:0000313" key="2">
    <source>
        <dbReference type="Proteomes" id="UP000049495"/>
    </source>
</evidence>
<gene>
    <name evidence="1" type="ORF">VCR5J5_1440037</name>
</gene>
<dbReference type="AlphaFoldDB" id="A0A822MUV3"/>
<organism evidence="1 2">
    <name type="scientific">Vibrio crassostreae</name>
    <dbReference type="NCBI Taxonomy" id="246167"/>
    <lineage>
        <taxon>Bacteria</taxon>
        <taxon>Pseudomonadati</taxon>
        <taxon>Pseudomonadota</taxon>
        <taxon>Gammaproteobacteria</taxon>
        <taxon>Vibrionales</taxon>
        <taxon>Vibrionaceae</taxon>
        <taxon>Vibrio</taxon>
    </lineage>
</organism>
<name>A0A822MUV3_9VIBR</name>
<proteinExistence type="predicted"/>